<dbReference type="GO" id="GO:0050660">
    <property type="term" value="F:flavin adenine dinucleotide binding"/>
    <property type="evidence" value="ECO:0007669"/>
    <property type="project" value="InterPro"/>
</dbReference>
<dbReference type="Gene3D" id="2.40.110.10">
    <property type="entry name" value="Butyryl-CoA Dehydrogenase, subunit A, domain 2"/>
    <property type="match status" value="1"/>
</dbReference>
<dbReference type="SUPFAM" id="SSF47203">
    <property type="entry name" value="Acyl-CoA dehydrogenase C-terminal domain-like"/>
    <property type="match status" value="1"/>
</dbReference>
<dbReference type="InterPro" id="IPR009075">
    <property type="entry name" value="AcylCo_DH/oxidase_C"/>
</dbReference>
<evidence type="ECO:0000259" key="8">
    <source>
        <dbReference type="Pfam" id="PF00441"/>
    </source>
</evidence>
<name>A0A852RTE3_9ACTN</name>
<dbReference type="Gene3D" id="1.10.540.10">
    <property type="entry name" value="Acyl-CoA dehydrogenase/oxidase, N-terminal domain"/>
    <property type="match status" value="1"/>
</dbReference>
<keyword evidence="5 6" id="KW-0560">Oxidoreductase</keyword>
<keyword evidence="11" id="KW-1185">Reference proteome</keyword>
<evidence type="ECO:0000256" key="7">
    <source>
        <dbReference type="SAM" id="MobiDB-lite"/>
    </source>
</evidence>
<comment type="similarity">
    <text evidence="2 6">Belongs to the acyl-CoA dehydrogenase family.</text>
</comment>
<dbReference type="SUPFAM" id="SSF56645">
    <property type="entry name" value="Acyl-CoA dehydrogenase NM domain-like"/>
    <property type="match status" value="1"/>
</dbReference>
<evidence type="ECO:0000256" key="3">
    <source>
        <dbReference type="ARBA" id="ARBA00022630"/>
    </source>
</evidence>
<dbReference type="GO" id="GO:0033539">
    <property type="term" value="P:fatty acid beta-oxidation using acyl-CoA dehydrogenase"/>
    <property type="evidence" value="ECO:0007669"/>
    <property type="project" value="TreeGrafter"/>
</dbReference>
<dbReference type="FunFam" id="2.40.110.10:FF:000002">
    <property type="entry name" value="Acyl-CoA dehydrogenase fadE12"/>
    <property type="match status" value="1"/>
</dbReference>
<dbReference type="Gene3D" id="1.20.140.10">
    <property type="entry name" value="Butyryl-CoA Dehydrogenase, subunit A, domain 3"/>
    <property type="match status" value="1"/>
</dbReference>
<dbReference type="PANTHER" id="PTHR43884">
    <property type="entry name" value="ACYL-COA DEHYDROGENASE"/>
    <property type="match status" value="1"/>
</dbReference>
<evidence type="ECO:0000256" key="5">
    <source>
        <dbReference type="ARBA" id="ARBA00023002"/>
    </source>
</evidence>
<dbReference type="EMBL" id="JACCBF010000001">
    <property type="protein sequence ID" value="NYD29852.1"/>
    <property type="molecule type" value="Genomic_DNA"/>
</dbReference>
<dbReference type="InterPro" id="IPR046373">
    <property type="entry name" value="Acyl-CoA_Oxase/DH_mid-dom_sf"/>
</dbReference>
<dbReference type="PANTHER" id="PTHR43884:SF12">
    <property type="entry name" value="ISOVALERYL-COA DEHYDROGENASE, MITOCHONDRIAL-RELATED"/>
    <property type="match status" value="1"/>
</dbReference>
<protein>
    <submittedName>
        <fullName evidence="10">Acyl-CoA dehydrogenase</fullName>
        <ecNumber evidence="10">1.3.8.7</ecNumber>
    </submittedName>
</protein>
<dbReference type="Pfam" id="PF02770">
    <property type="entry name" value="Acyl-CoA_dh_M"/>
    <property type="match status" value="1"/>
</dbReference>
<gene>
    <name evidence="10" type="ORF">BJ958_001398</name>
</gene>
<accession>A0A852RTE3</accession>
<dbReference type="EC" id="1.3.8.7" evidence="10"/>
<dbReference type="GO" id="GO:0070991">
    <property type="term" value="F:medium-chain fatty acyl-CoA dehydrogenase activity"/>
    <property type="evidence" value="ECO:0007669"/>
    <property type="project" value="UniProtKB-EC"/>
</dbReference>
<dbReference type="Pfam" id="PF00441">
    <property type="entry name" value="Acyl-CoA_dh_1"/>
    <property type="match status" value="1"/>
</dbReference>
<evidence type="ECO:0000256" key="1">
    <source>
        <dbReference type="ARBA" id="ARBA00001974"/>
    </source>
</evidence>
<evidence type="ECO:0000313" key="10">
    <source>
        <dbReference type="EMBL" id="NYD29852.1"/>
    </source>
</evidence>
<keyword evidence="3 6" id="KW-0285">Flavoprotein</keyword>
<dbReference type="GO" id="GO:0046359">
    <property type="term" value="P:butyrate catabolic process"/>
    <property type="evidence" value="ECO:0007669"/>
    <property type="project" value="TreeGrafter"/>
</dbReference>
<keyword evidence="4 6" id="KW-0274">FAD</keyword>
<feature type="domain" description="Acyl-CoA oxidase/dehydrogenase middle" evidence="9">
    <location>
        <begin position="134"/>
        <end position="228"/>
    </location>
</feature>
<evidence type="ECO:0000256" key="4">
    <source>
        <dbReference type="ARBA" id="ARBA00022827"/>
    </source>
</evidence>
<dbReference type="InterPro" id="IPR037069">
    <property type="entry name" value="AcylCoA_DH/ox_N_sf"/>
</dbReference>
<feature type="compositionally biased region" description="Basic and acidic residues" evidence="7">
    <location>
        <begin position="68"/>
        <end position="79"/>
    </location>
</feature>
<evidence type="ECO:0000259" key="9">
    <source>
        <dbReference type="Pfam" id="PF02770"/>
    </source>
</evidence>
<proteinExistence type="inferred from homology"/>
<comment type="cofactor">
    <cofactor evidence="1 6">
        <name>FAD</name>
        <dbReference type="ChEBI" id="CHEBI:57692"/>
    </cofactor>
</comment>
<dbReference type="InterPro" id="IPR036250">
    <property type="entry name" value="AcylCo_DH-like_C"/>
</dbReference>
<dbReference type="InterPro" id="IPR009100">
    <property type="entry name" value="AcylCoA_DH/oxidase_NM_dom_sf"/>
</dbReference>
<organism evidence="10 11">
    <name type="scientific">Nocardioides kongjuensis</name>
    <dbReference type="NCBI Taxonomy" id="349522"/>
    <lineage>
        <taxon>Bacteria</taxon>
        <taxon>Bacillati</taxon>
        <taxon>Actinomycetota</taxon>
        <taxon>Actinomycetes</taxon>
        <taxon>Propionibacteriales</taxon>
        <taxon>Nocardioidaceae</taxon>
        <taxon>Nocardioides</taxon>
    </lineage>
</organism>
<dbReference type="InterPro" id="IPR006091">
    <property type="entry name" value="Acyl-CoA_Oxase/DH_mid-dom"/>
</dbReference>
<evidence type="ECO:0000313" key="11">
    <source>
        <dbReference type="Proteomes" id="UP000582231"/>
    </source>
</evidence>
<dbReference type="RefSeq" id="WP_179726184.1">
    <property type="nucleotide sequence ID" value="NZ_BAABEF010000001.1"/>
</dbReference>
<feature type="region of interest" description="Disordered" evidence="7">
    <location>
        <begin position="58"/>
        <end position="81"/>
    </location>
</feature>
<comment type="caution">
    <text evidence="10">The sequence shown here is derived from an EMBL/GenBank/DDBJ whole genome shotgun (WGS) entry which is preliminary data.</text>
</comment>
<evidence type="ECO:0000256" key="6">
    <source>
        <dbReference type="RuleBase" id="RU362125"/>
    </source>
</evidence>
<dbReference type="AlphaFoldDB" id="A0A852RTE3"/>
<dbReference type="Proteomes" id="UP000582231">
    <property type="component" value="Unassembled WGS sequence"/>
</dbReference>
<feature type="domain" description="Acyl-CoA dehydrogenase/oxidase C-terminal" evidence="8">
    <location>
        <begin position="246"/>
        <end position="397"/>
    </location>
</feature>
<sequence length="405" mass="43528">MAINLEVPKKHRALVDQAHQVAMNMLRPISRKYDIAEHEYPKELDMLAAMIDGLSESGASEGAGATGVRRDSDDSDKKSVKNGANLASVTSVAEMCWGDTGLLLSMPRQGLGNSAIASVANDEQLERFKGRWASMAITEPSFGSDSAAISTTAVLDGDEYVINGEKIFVTSGERSDCIVVWATLDKSLGRAAIKSFVVEKGTPGVKVERLEEKLGIRASDTAVITFTDARVPKENLLGSPEINVEQGFAGAMATFDNTRPLVAAMAVGCARASLDLTRDLLKEAGIEVDYDKPAILQSAAAAKFLQLESDWEAGRLLTLQAAWMADNRKPNSLEASMAKAKAGRVGSDVTLSCVELCASIGYSEEELLEKWARDSKILDIFEGTQQIQQLIVARRVLGLSSAELK</sequence>
<evidence type="ECO:0000256" key="2">
    <source>
        <dbReference type="ARBA" id="ARBA00009347"/>
    </source>
</evidence>
<reference evidence="10 11" key="1">
    <citation type="submission" date="2020-07" db="EMBL/GenBank/DDBJ databases">
        <title>Sequencing the genomes of 1000 actinobacteria strains.</title>
        <authorList>
            <person name="Klenk H.-P."/>
        </authorList>
    </citation>
    <scope>NUCLEOTIDE SEQUENCE [LARGE SCALE GENOMIC DNA]</scope>
    <source>
        <strain evidence="10 11">DSM 19082</strain>
    </source>
</reference>